<comment type="caution">
    <text evidence="10">The sequence shown here is derived from an EMBL/GenBank/DDBJ whole genome shotgun (WGS) entry which is preliminary data.</text>
</comment>
<comment type="similarity">
    <text evidence="2">Belongs to the major facilitator superfamily.</text>
</comment>
<dbReference type="OrthoDB" id="424834at2759"/>
<feature type="transmembrane region" description="Helical" evidence="8">
    <location>
        <begin position="100"/>
        <end position="124"/>
    </location>
</feature>
<feature type="transmembrane region" description="Helical" evidence="8">
    <location>
        <begin position="181"/>
        <end position="202"/>
    </location>
</feature>
<evidence type="ECO:0000256" key="4">
    <source>
        <dbReference type="ARBA" id="ARBA00022692"/>
    </source>
</evidence>
<dbReference type="AlphaFoldDB" id="A0A8S1W7X9"/>
<gene>
    <name evidence="10" type="ORF">POCTA_138.1.T0840021</name>
</gene>
<keyword evidence="4 8" id="KW-0812">Transmembrane</keyword>
<dbReference type="InterPro" id="IPR052187">
    <property type="entry name" value="MFSD1"/>
</dbReference>
<evidence type="ECO:0000256" key="8">
    <source>
        <dbReference type="SAM" id="Phobius"/>
    </source>
</evidence>
<evidence type="ECO:0000256" key="2">
    <source>
        <dbReference type="ARBA" id="ARBA00008335"/>
    </source>
</evidence>
<feature type="transmembrane region" description="Helical" evidence="8">
    <location>
        <begin position="362"/>
        <end position="385"/>
    </location>
</feature>
<reference evidence="10" key="1">
    <citation type="submission" date="2021-01" db="EMBL/GenBank/DDBJ databases">
        <authorList>
            <consortium name="Genoscope - CEA"/>
            <person name="William W."/>
        </authorList>
    </citation>
    <scope>NUCLEOTIDE SEQUENCE</scope>
</reference>
<feature type="region of interest" description="Disordered" evidence="7">
    <location>
        <begin position="428"/>
        <end position="448"/>
    </location>
</feature>
<feature type="transmembrane region" description="Helical" evidence="8">
    <location>
        <begin position="232"/>
        <end position="251"/>
    </location>
</feature>
<keyword evidence="6 8" id="KW-0472">Membrane</keyword>
<name>A0A8S1W7X9_PAROT</name>
<evidence type="ECO:0000256" key="1">
    <source>
        <dbReference type="ARBA" id="ARBA00004127"/>
    </source>
</evidence>
<evidence type="ECO:0000256" key="3">
    <source>
        <dbReference type="ARBA" id="ARBA00022448"/>
    </source>
</evidence>
<dbReference type="PANTHER" id="PTHR23512:SF3">
    <property type="entry name" value="MAJOR FACILITATOR SUPERFAMILY DOMAIN-CONTAINING PROTEIN 1"/>
    <property type="match status" value="1"/>
</dbReference>
<accession>A0A8S1W7X9</accession>
<dbReference type="Pfam" id="PF07690">
    <property type="entry name" value="MFS_1"/>
    <property type="match status" value="1"/>
</dbReference>
<dbReference type="PANTHER" id="PTHR23512">
    <property type="entry name" value="MAJOR FACILITATOR SUPERFAMILY DOMAIN-CONTAINING PROTEIN 1"/>
    <property type="match status" value="1"/>
</dbReference>
<evidence type="ECO:0000256" key="7">
    <source>
        <dbReference type="SAM" id="MobiDB-lite"/>
    </source>
</evidence>
<feature type="transmembrane region" description="Helical" evidence="8">
    <location>
        <begin position="329"/>
        <end position="350"/>
    </location>
</feature>
<comment type="subcellular location">
    <subcellularLocation>
        <location evidence="1">Endomembrane system</location>
        <topology evidence="1">Multi-pass membrane protein</topology>
    </subcellularLocation>
</comment>
<evidence type="ECO:0000313" key="10">
    <source>
        <dbReference type="EMBL" id="CAD8184722.1"/>
    </source>
</evidence>
<dbReference type="Proteomes" id="UP000683925">
    <property type="component" value="Unassembled WGS sequence"/>
</dbReference>
<feature type="transmembrane region" description="Helical" evidence="8">
    <location>
        <begin position="397"/>
        <end position="415"/>
    </location>
</feature>
<keyword evidence="3" id="KW-0813">Transport</keyword>
<sequence length="448" mass="51009">MTSWHDTNIRWFVLVLIGIYPLVVFLVGEFPALLGEQIKQHFQITQKEVNYLLSIRAFPNMIMSLIGGLIIDTFGVGRSYTLFGAVIIFGQCKNLYQRKVLCFISVISDNFAIMVVGRLVFGLFDDSGFVAESYYINKWFKGKENSLAFGIDTGLCRIGSITGAIIYPYIYMSQDSDLSKCLLMCLYISILSFVLIIILTRIDKCSDQRDKITDQKLESVDLRQIKNFSLEFYVALISCATTYSIFFIFGYNCVEMFKLLYKLDQSTANLLFSIPHYISAVLTVFVGHYVDRKGRNIEILLLGGFCQVLAAALFYLMPECDTYCVALPVIGSILIGIFFGTYYAVMWPYIPKIVPSNLVGTGFGLTYACINIEITIFSIIISHILEIENYENYAKMNTLLLFLSFVGFLPLLYLYKFHRTKYHQGNVTKGNEKESESQIELIDRTKSL</sequence>
<feature type="transmembrane region" description="Helical" evidence="8">
    <location>
        <begin position="61"/>
        <end position="88"/>
    </location>
</feature>
<dbReference type="GO" id="GO:0022857">
    <property type="term" value="F:transmembrane transporter activity"/>
    <property type="evidence" value="ECO:0007669"/>
    <property type="project" value="InterPro"/>
</dbReference>
<feature type="transmembrane region" description="Helical" evidence="8">
    <location>
        <begin position="12"/>
        <end position="34"/>
    </location>
</feature>
<feature type="transmembrane region" description="Helical" evidence="8">
    <location>
        <begin position="297"/>
        <end position="317"/>
    </location>
</feature>
<dbReference type="InterPro" id="IPR011701">
    <property type="entry name" value="MFS"/>
</dbReference>
<keyword evidence="11" id="KW-1185">Reference proteome</keyword>
<dbReference type="PROSITE" id="PS50850">
    <property type="entry name" value="MFS"/>
    <property type="match status" value="1"/>
</dbReference>
<dbReference type="EMBL" id="CAJJDP010000083">
    <property type="protein sequence ID" value="CAD8184722.1"/>
    <property type="molecule type" value="Genomic_DNA"/>
</dbReference>
<keyword evidence="5 8" id="KW-1133">Transmembrane helix</keyword>
<organism evidence="10 11">
    <name type="scientific">Paramecium octaurelia</name>
    <dbReference type="NCBI Taxonomy" id="43137"/>
    <lineage>
        <taxon>Eukaryota</taxon>
        <taxon>Sar</taxon>
        <taxon>Alveolata</taxon>
        <taxon>Ciliophora</taxon>
        <taxon>Intramacronucleata</taxon>
        <taxon>Oligohymenophorea</taxon>
        <taxon>Peniculida</taxon>
        <taxon>Parameciidae</taxon>
        <taxon>Paramecium</taxon>
    </lineage>
</organism>
<feature type="transmembrane region" description="Helical" evidence="8">
    <location>
        <begin position="271"/>
        <end position="290"/>
    </location>
</feature>
<evidence type="ECO:0000259" key="9">
    <source>
        <dbReference type="PROSITE" id="PS50850"/>
    </source>
</evidence>
<dbReference type="OMA" id="WFYWGNL"/>
<dbReference type="InterPro" id="IPR020846">
    <property type="entry name" value="MFS_dom"/>
</dbReference>
<dbReference type="GO" id="GO:0012505">
    <property type="term" value="C:endomembrane system"/>
    <property type="evidence" value="ECO:0007669"/>
    <property type="project" value="UniProtKB-SubCell"/>
</dbReference>
<proteinExistence type="inferred from homology"/>
<feature type="compositionally biased region" description="Basic and acidic residues" evidence="7">
    <location>
        <begin position="430"/>
        <end position="448"/>
    </location>
</feature>
<evidence type="ECO:0000256" key="5">
    <source>
        <dbReference type="ARBA" id="ARBA00022989"/>
    </source>
</evidence>
<feature type="domain" description="Major facilitator superfamily (MFS) profile" evidence="9">
    <location>
        <begin position="1"/>
        <end position="422"/>
    </location>
</feature>
<protein>
    <recommendedName>
        <fullName evidence="9">Major facilitator superfamily (MFS) profile domain-containing protein</fullName>
    </recommendedName>
</protein>
<evidence type="ECO:0000313" key="11">
    <source>
        <dbReference type="Proteomes" id="UP000683925"/>
    </source>
</evidence>
<evidence type="ECO:0000256" key="6">
    <source>
        <dbReference type="ARBA" id="ARBA00023136"/>
    </source>
</evidence>